<evidence type="ECO:0000313" key="11">
    <source>
        <dbReference type="Proteomes" id="UP000799778"/>
    </source>
</evidence>
<dbReference type="CDD" id="cd04242">
    <property type="entry name" value="AAK_G5K_ProB"/>
    <property type="match status" value="1"/>
</dbReference>
<feature type="domain" description="Aspartate/glutamate/uridylate kinase" evidence="8">
    <location>
        <begin position="34"/>
        <end position="255"/>
    </location>
</feature>
<dbReference type="PANTHER" id="PTHR43654:SF3">
    <property type="entry name" value="GLUTAMATE 5-KINASE"/>
    <property type="match status" value="1"/>
</dbReference>
<evidence type="ECO:0000256" key="6">
    <source>
        <dbReference type="ARBA" id="ARBA00022840"/>
    </source>
</evidence>
<dbReference type="Gene3D" id="3.40.1160.10">
    <property type="entry name" value="Acetylglutamate kinase-like"/>
    <property type="match status" value="2"/>
</dbReference>
<dbReference type="RefSeq" id="XP_033387750.1">
    <property type="nucleotide sequence ID" value="XM_033523340.1"/>
</dbReference>
<dbReference type="InterPro" id="IPR041739">
    <property type="entry name" value="G5K_ProB"/>
</dbReference>
<dbReference type="CDD" id="cd21157">
    <property type="entry name" value="PUA_G5K"/>
    <property type="match status" value="1"/>
</dbReference>
<dbReference type="GO" id="GO:0003723">
    <property type="term" value="F:RNA binding"/>
    <property type="evidence" value="ECO:0007669"/>
    <property type="project" value="InterPro"/>
</dbReference>
<dbReference type="SUPFAM" id="SSF53633">
    <property type="entry name" value="Carbamate kinase-like"/>
    <property type="match status" value="1"/>
</dbReference>
<evidence type="ECO:0000259" key="8">
    <source>
        <dbReference type="Pfam" id="PF00696"/>
    </source>
</evidence>
<dbReference type="AlphaFoldDB" id="A0A6A5Y3H5"/>
<keyword evidence="5 10" id="KW-0418">Kinase</keyword>
<dbReference type="PROSITE" id="PS50890">
    <property type="entry name" value="PUA"/>
    <property type="match status" value="1"/>
</dbReference>
<feature type="domain" description="PUA" evidence="9">
    <location>
        <begin position="359"/>
        <end position="398"/>
    </location>
</feature>
<evidence type="ECO:0000313" key="10">
    <source>
        <dbReference type="EMBL" id="KAF2019411.1"/>
    </source>
</evidence>
<dbReference type="GO" id="GO:0005524">
    <property type="term" value="F:ATP binding"/>
    <property type="evidence" value="ECO:0007669"/>
    <property type="project" value="UniProtKB-KW"/>
</dbReference>
<dbReference type="InterPro" id="IPR036393">
    <property type="entry name" value="AceGlu_kinase-like_sf"/>
</dbReference>
<feature type="compositionally biased region" description="Polar residues" evidence="7">
    <location>
        <begin position="524"/>
        <end position="540"/>
    </location>
</feature>
<reference evidence="10" key="1">
    <citation type="journal article" date="2020" name="Stud. Mycol.">
        <title>101 Dothideomycetes genomes: a test case for predicting lifestyles and emergence of pathogens.</title>
        <authorList>
            <person name="Haridas S."/>
            <person name="Albert R."/>
            <person name="Binder M."/>
            <person name="Bloem J."/>
            <person name="Labutti K."/>
            <person name="Salamov A."/>
            <person name="Andreopoulos B."/>
            <person name="Baker S."/>
            <person name="Barry K."/>
            <person name="Bills G."/>
            <person name="Bluhm B."/>
            <person name="Cannon C."/>
            <person name="Castanera R."/>
            <person name="Culley D."/>
            <person name="Daum C."/>
            <person name="Ezra D."/>
            <person name="Gonzalez J."/>
            <person name="Henrissat B."/>
            <person name="Kuo A."/>
            <person name="Liang C."/>
            <person name="Lipzen A."/>
            <person name="Lutzoni F."/>
            <person name="Magnuson J."/>
            <person name="Mondo S."/>
            <person name="Nolan M."/>
            <person name="Ohm R."/>
            <person name="Pangilinan J."/>
            <person name="Park H.-J."/>
            <person name="Ramirez L."/>
            <person name="Alfaro M."/>
            <person name="Sun H."/>
            <person name="Tritt A."/>
            <person name="Yoshinaga Y."/>
            <person name="Zwiers L.-H."/>
            <person name="Turgeon B."/>
            <person name="Goodwin S."/>
            <person name="Spatafora J."/>
            <person name="Crous P."/>
            <person name="Grigoriev I."/>
        </authorList>
    </citation>
    <scope>NUCLEOTIDE SEQUENCE</scope>
    <source>
        <strain evidence="10">CBS 175.79</strain>
    </source>
</reference>
<feature type="compositionally biased region" description="Low complexity" evidence="7">
    <location>
        <begin position="405"/>
        <end position="421"/>
    </location>
</feature>
<dbReference type="InterPro" id="IPR005715">
    <property type="entry name" value="Glu_5kinase/COase_Synthase"/>
</dbReference>
<evidence type="ECO:0000256" key="7">
    <source>
        <dbReference type="SAM" id="MobiDB-lite"/>
    </source>
</evidence>
<keyword evidence="4" id="KW-0547">Nucleotide-binding</keyword>
<keyword evidence="11" id="KW-1185">Reference proteome</keyword>
<organism evidence="10 11">
    <name type="scientific">Aaosphaeria arxii CBS 175.79</name>
    <dbReference type="NCBI Taxonomy" id="1450172"/>
    <lineage>
        <taxon>Eukaryota</taxon>
        <taxon>Fungi</taxon>
        <taxon>Dikarya</taxon>
        <taxon>Ascomycota</taxon>
        <taxon>Pezizomycotina</taxon>
        <taxon>Dothideomycetes</taxon>
        <taxon>Pleosporomycetidae</taxon>
        <taxon>Pleosporales</taxon>
        <taxon>Pleosporales incertae sedis</taxon>
        <taxon>Aaosphaeria</taxon>
    </lineage>
</organism>
<dbReference type="Pfam" id="PF00696">
    <property type="entry name" value="AA_kinase"/>
    <property type="match status" value="1"/>
</dbReference>
<dbReference type="InterPro" id="IPR015947">
    <property type="entry name" value="PUA-like_sf"/>
</dbReference>
<dbReference type="OrthoDB" id="409889at2759"/>
<evidence type="ECO:0000259" key="9">
    <source>
        <dbReference type="Pfam" id="PF01472"/>
    </source>
</evidence>
<gene>
    <name evidence="10" type="ORF">BU24DRAFT_342940</name>
</gene>
<dbReference type="PRINTS" id="PR00474">
    <property type="entry name" value="GLU5KINASE"/>
</dbReference>
<dbReference type="Proteomes" id="UP000799778">
    <property type="component" value="Unassembled WGS sequence"/>
</dbReference>
<dbReference type="PANTHER" id="PTHR43654">
    <property type="entry name" value="GLUTAMATE 5-KINASE"/>
    <property type="match status" value="1"/>
</dbReference>
<dbReference type="GO" id="GO:0004349">
    <property type="term" value="F:glutamate 5-kinase activity"/>
    <property type="evidence" value="ECO:0007669"/>
    <property type="project" value="InterPro"/>
</dbReference>
<dbReference type="Gene3D" id="2.30.130.10">
    <property type="entry name" value="PUA domain"/>
    <property type="match status" value="1"/>
</dbReference>
<evidence type="ECO:0000256" key="5">
    <source>
        <dbReference type="ARBA" id="ARBA00022777"/>
    </source>
</evidence>
<dbReference type="Pfam" id="PF01472">
    <property type="entry name" value="PUA"/>
    <property type="match status" value="1"/>
</dbReference>
<keyword evidence="1" id="KW-0028">Amino-acid biosynthesis</keyword>
<dbReference type="PROSITE" id="PS00902">
    <property type="entry name" value="GLUTAMATE_5_KINASE"/>
    <property type="match status" value="1"/>
</dbReference>
<sequence length="540" mass="58795">MAHHMKKHPGQLTIVIKLGKFFPHIHPPHSRRQGTSSIVDEKTHHPLLSILSAIVETAVKLQRDGHRVVLVSSGAIGVGLRRMDIEKRPKHLPQVQALAAIGQSRLMSLWDQLFGHVRQPIAQILLTRNDIADRTQYQNAQNTFFELLHMGVIPIVNENDTLSVTEIKFGDNDTLSAITAGMVQADYLFLMTDVDCLYDKNPRTNPDAKAIEVVEDISEVQADVSSAGSALGTGGMGTKIVAASLATSVGVTTVITKSSKPENIGAIIRHAEAQRAARMSGRSSVVNFQEEGVPQTAALSLNDANHNLSATAPPHDTQNPSPSPHSEDEQVPLHTRFLPISHPIRDRYFWILHGLAPRGTVYIDHGAWKALNDKAGLLPVGIVDVEGHFAQQEAVRLIVVKRLPSSSSTTHNTSNSGPTSHASTPSHTMTMAPTPNRNSLYERSQSGLTHSLSSSAILTPPAYELHDPPPFEVGRAVINYSSAEIKRIKGLHSTQIHEALGYADSEYVALRENIAFFGIERSRPSTPSFGRSTSEQGDTH</sequence>
<feature type="compositionally biased region" description="Polar residues" evidence="7">
    <location>
        <begin position="422"/>
        <end position="443"/>
    </location>
</feature>
<keyword evidence="6" id="KW-0067">ATP-binding</keyword>
<name>A0A6A5Y3H5_9PLEO</name>
<evidence type="ECO:0000256" key="2">
    <source>
        <dbReference type="ARBA" id="ARBA00022650"/>
    </source>
</evidence>
<dbReference type="InterPro" id="IPR001057">
    <property type="entry name" value="Glu/AcGlu_kinase"/>
</dbReference>
<dbReference type="InterPro" id="IPR036974">
    <property type="entry name" value="PUA_sf"/>
</dbReference>
<feature type="compositionally biased region" description="Polar residues" evidence="7">
    <location>
        <begin position="306"/>
        <end position="320"/>
    </location>
</feature>
<dbReference type="GO" id="GO:0005829">
    <property type="term" value="C:cytosol"/>
    <property type="evidence" value="ECO:0007669"/>
    <property type="project" value="TreeGrafter"/>
</dbReference>
<dbReference type="InterPro" id="IPR019797">
    <property type="entry name" value="Glutamate_5-kinase_CS"/>
</dbReference>
<feature type="region of interest" description="Disordered" evidence="7">
    <location>
        <begin position="521"/>
        <end position="540"/>
    </location>
</feature>
<evidence type="ECO:0000256" key="1">
    <source>
        <dbReference type="ARBA" id="ARBA00022605"/>
    </source>
</evidence>
<dbReference type="NCBIfam" id="TIGR01027">
    <property type="entry name" value="proB"/>
    <property type="match status" value="1"/>
</dbReference>
<accession>A0A6A5Y3H5</accession>
<dbReference type="GO" id="GO:1901607">
    <property type="term" value="P:alpha-amino acid biosynthetic process"/>
    <property type="evidence" value="ECO:0007669"/>
    <property type="project" value="UniProtKB-ARBA"/>
</dbReference>
<dbReference type="GeneID" id="54280737"/>
<protein>
    <submittedName>
        <fullName evidence="10">Glutamate 5-kinase</fullName>
    </submittedName>
</protein>
<dbReference type="HAMAP" id="MF_00456">
    <property type="entry name" value="ProB"/>
    <property type="match status" value="1"/>
</dbReference>
<keyword evidence="3" id="KW-0808">Transferase</keyword>
<feature type="region of interest" description="Disordered" evidence="7">
    <location>
        <begin position="405"/>
        <end position="445"/>
    </location>
</feature>
<dbReference type="SUPFAM" id="SSF88697">
    <property type="entry name" value="PUA domain-like"/>
    <property type="match status" value="1"/>
</dbReference>
<dbReference type="InterPro" id="IPR001048">
    <property type="entry name" value="Asp/Glu/Uridylate_kinase"/>
</dbReference>
<dbReference type="FunFam" id="3.40.1160.10:FF:000020">
    <property type="entry name" value="Glutamate 5-kinase"/>
    <property type="match status" value="1"/>
</dbReference>
<feature type="region of interest" description="Disordered" evidence="7">
    <location>
        <begin position="306"/>
        <end position="330"/>
    </location>
</feature>
<dbReference type="InterPro" id="IPR002478">
    <property type="entry name" value="PUA"/>
</dbReference>
<proteinExistence type="inferred from homology"/>
<evidence type="ECO:0000256" key="3">
    <source>
        <dbReference type="ARBA" id="ARBA00022679"/>
    </source>
</evidence>
<keyword evidence="2" id="KW-0641">Proline biosynthesis</keyword>
<evidence type="ECO:0000256" key="4">
    <source>
        <dbReference type="ARBA" id="ARBA00022741"/>
    </source>
</evidence>
<dbReference type="EMBL" id="ML978067">
    <property type="protein sequence ID" value="KAF2019411.1"/>
    <property type="molecule type" value="Genomic_DNA"/>
</dbReference>